<name>A0ABU9HFM8_9GAMM</name>
<dbReference type="SMART" id="SM00028">
    <property type="entry name" value="TPR"/>
    <property type="match status" value="11"/>
</dbReference>
<feature type="repeat" description="TPR" evidence="1">
    <location>
        <begin position="204"/>
        <end position="237"/>
    </location>
</feature>
<feature type="repeat" description="TPR" evidence="1">
    <location>
        <begin position="828"/>
        <end position="861"/>
    </location>
</feature>
<dbReference type="RefSeq" id="WP_341629111.1">
    <property type="nucleotide sequence ID" value="NZ_JBAKBA010000053.1"/>
</dbReference>
<proteinExistence type="predicted"/>
<reference evidence="3 4" key="1">
    <citation type="submission" date="2024-02" db="EMBL/GenBank/DDBJ databases">
        <title>Bacteria isolated from the canopy kelp, Nereocystis luetkeana.</title>
        <authorList>
            <person name="Pfister C.A."/>
            <person name="Younker I.T."/>
            <person name="Light S.H."/>
        </authorList>
    </citation>
    <scope>NUCLEOTIDE SEQUENCE [LARGE SCALE GENOMIC DNA]</scope>
    <source>
        <strain evidence="3 4">TI.2.07</strain>
    </source>
</reference>
<evidence type="ECO:0000256" key="2">
    <source>
        <dbReference type="SAM" id="SignalP"/>
    </source>
</evidence>
<accession>A0ABU9HFM8</accession>
<keyword evidence="4" id="KW-1185">Reference proteome</keyword>
<dbReference type="InterPro" id="IPR019734">
    <property type="entry name" value="TPR_rpt"/>
</dbReference>
<keyword evidence="1" id="KW-0802">TPR repeat</keyword>
<dbReference type="PROSITE" id="PS51257">
    <property type="entry name" value="PROKAR_LIPOPROTEIN"/>
    <property type="match status" value="1"/>
</dbReference>
<comment type="caution">
    <text evidence="3">The sequence shown here is derived from an EMBL/GenBank/DDBJ whole genome shotgun (WGS) entry which is preliminary data.</text>
</comment>
<dbReference type="SUPFAM" id="SSF48452">
    <property type="entry name" value="TPR-like"/>
    <property type="match status" value="2"/>
</dbReference>
<dbReference type="Proteomes" id="UP001366060">
    <property type="component" value="Unassembled WGS sequence"/>
</dbReference>
<dbReference type="PANTHER" id="PTHR12558">
    <property type="entry name" value="CELL DIVISION CYCLE 16,23,27"/>
    <property type="match status" value="1"/>
</dbReference>
<evidence type="ECO:0000313" key="3">
    <source>
        <dbReference type="EMBL" id="MEL0660708.1"/>
    </source>
</evidence>
<dbReference type="InterPro" id="IPR011990">
    <property type="entry name" value="TPR-like_helical_dom_sf"/>
</dbReference>
<gene>
    <name evidence="3" type="ORF">V6255_16355</name>
</gene>
<keyword evidence="2" id="KW-0732">Signal</keyword>
<dbReference type="PANTHER" id="PTHR12558:SF13">
    <property type="entry name" value="CELL DIVISION CYCLE PROTEIN 27 HOMOLOG"/>
    <property type="match status" value="1"/>
</dbReference>
<dbReference type="Gene3D" id="1.25.40.10">
    <property type="entry name" value="Tetratricopeptide repeat domain"/>
    <property type="match status" value="5"/>
</dbReference>
<evidence type="ECO:0000313" key="4">
    <source>
        <dbReference type="Proteomes" id="UP001366060"/>
    </source>
</evidence>
<dbReference type="SUPFAM" id="SSF81901">
    <property type="entry name" value="HCP-like"/>
    <property type="match status" value="1"/>
</dbReference>
<feature type="signal peptide" evidence="2">
    <location>
        <begin position="1"/>
        <end position="22"/>
    </location>
</feature>
<organism evidence="3 4">
    <name type="scientific">Psychromonas arctica</name>
    <dbReference type="NCBI Taxonomy" id="168275"/>
    <lineage>
        <taxon>Bacteria</taxon>
        <taxon>Pseudomonadati</taxon>
        <taxon>Pseudomonadota</taxon>
        <taxon>Gammaproteobacteria</taxon>
        <taxon>Alteromonadales</taxon>
        <taxon>Psychromonadaceae</taxon>
        <taxon>Psychromonas</taxon>
    </lineage>
</organism>
<protein>
    <submittedName>
        <fullName evidence="3">Tetratricopeptide repeat protein</fullName>
    </submittedName>
</protein>
<sequence length="873" mass="98366">MKKQTTVIFNSLVLASTLLLTACNGDSETSNVAELSQYTQQAQTYLDQSQFKAAINSANNAVLLYPDHLDGYMLLAKAFNKLGQSSQAIDTLIKYKGVKDSNYYLLLLESYQRSKKAISANRLIAEHSDLLSKNENQFKLLQAKLFLLENNQINALASFKELQNVADFESEGFIGEARIAAANNEKENALVLLDKAIQTNDKNVEALILKGFLLMEKGDIEKAEKTLSFALTVVPSSDIFTPERINILKALTSILTSQGRSSEALLYSRILSDEFPTATTVNEYYASAQQYYKRKQTDLAKAELYKILKIDAHNKKASTMLGVILYTEGDINGAEKYLSGMIDPETNAPQLTQIYAMTQLKLNQSNDVLAILDNVIDYEKRLDTLTLYTIAAISEKQFDKADVSMKRIEELFPNSSKLAVLKSSYISAKSPEDNSQILAVLEQGLSKHSTDLSLQTAYLKKLIELKELNKADEFVEKQASEKNNAIGTHLLIANYYLYRKQFTVAERHFNDMIKASDDNIQAYFGLAQSKQLQLKWSEAFNEYAQIIDLYPEELRAYYGAVISLKQQNKDPLNVASYLSSKHKSDVLALVLADYQYQNKQFIKADKLIKTAVNLPVELKDKAENLQEKISNERIIAAIRTQDYSIARDLVLAQLQLTPTQPLFLIRLATIETLSGQYAEADKVLKQIETMLPNSYQVVLLKSRLAFSQKNVEKAEQLLRVEWDKNVQEEVAVELYKLYQESDADKAQAFLEKWLLQAPASVYANLNDAMYLQAKGDNKEAILAYEKVLAIVPNELRSLNNTAWLYLLNNDPKAEEFASRAYKVAPNNAAVLDTYGWILFKNGKVAEATPLIEKALELSPDDAEIQKHWTEVSK</sequence>
<evidence type="ECO:0000256" key="1">
    <source>
        <dbReference type="PROSITE-ProRule" id="PRU00339"/>
    </source>
</evidence>
<dbReference type="Pfam" id="PF13181">
    <property type="entry name" value="TPR_8"/>
    <property type="match status" value="1"/>
</dbReference>
<dbReference type="Pfam" id="PF13432">
    <property type="entry name" value="TPR_16"/>
    <property type="match status" value="1"/>
</dbReference>
<feature type="chain" id="PRO_5046670185" evidence="2">
    <location>
        <begin position="23"/>
        <end position="873"/>
    </location>
</feature>
<dbReference type="EMBL" id="JBAKBA010000053">
    <property type="protein sequence ID" value="MEL0660708.1"/>
    <property type="molecule type" value="Genomic_DNA"/>
</dbReference>
<dbReference type="PROSITE" id="PS50005">
    <property type="entry name" value="TPR"/>
    <property type="match status" value="2"/>
</dbReference>